<comment type="caution">
    <text evidence="1">The sequence shown here is derived from an EMBL/GenBank/DDBJ whole genome shotgun (WGS) entry which is preliminary data.</text>
</comment>
<reference evidence="1 2" key="1">
    <citation type="submission" date="2017-08" db="EMBL/GenBank/DDBJ databases">
        <title>Infants hospitalized years apart are colonized by the same room-sourced microbial strains.</title>
        <authorList>
            <person name="Brooks B."/>
            <person name="Olm M.R."/>
            <person name="Firek B.A."/>
            <person name="Baker R."/>
            <person name="Thomas B.C."/>
            <person name="Morowitz M.J."/>
            <person name="Banfield J.F."/>
        </authorList>
    </citation>
    <scope>NUCLEOTIDE SEQUENCE [LARGE SCALE GENOMIC DNA]</scope>
    <source>
        <strain evidence="1">S2_005_002_R2_34</strain>
    </source>
</reference>
<evidence type="ECO:0000313" key="2">
    <source>
        <dbReference type="Proteomes" id="UP000249185"/>
    </source>
</evidence>
<dbReference type="EMBL" id="QFPW01000010">
    <property type="protein sequence ID" value="PZQ48840.1"/>
    <property type="molecule type" value="Genomic_DNA"/>
</dbReference>
<accession>A0A2W5QBQ7</accession>
<dbReference type="Proteomes" id="UP000249185">
    <property type="component" value="Unassembled WGS sequence"/>
</dbReference>
<evidence type="ECO:0000313" key="1">
    <source>
        <dbReference type="EMBL" id="PZQ48840.1"/>
    </source>
</evidence>
<dbReference type="AlphaFoldDB" id="A0A2W5QBQ7"/>
<organism evidence="1 2">
    <name type="scientific">Rhodovulum sulfidophilum</name>
    <name type="common">Rhodobacter sulfidophilus</name>
    <dbReference type="NCBI Taxonomy" id="35806"/>
    <lineage>
        <taxon>Bacteria</taxon>
        <taxon>Pseudomonadati</taxon>
        <taxon>Pseudomonadota</taxon>
        <taxon>Alphaproteobacteria</taxon>
        <taxon>Rhodobacterales</taxon>
        <taxon>Paracoccaceae</taxon>
        <taxon>Rhodovulum</taxon>
    </lineage>
</organism>
<protein>
    <submittedName>
        <fullName evidence="1">Uncharacterized protein</fullName>
    </submittedName>
</protein>
<gene>
    <name evidence="1" type="ORF">DI556_13575</name>
</gene>
<name>A0A2W5QBQ7_RHOSU</name>
<sequence length="109" mass="11795">MIMAGDVHGVCLDGGLRCRLCQPSLRDQFAEVVAALRNRKHAIWQSDETIADALIDADALRHALVRADRAIVPPSIELLDLLSGADGIAEKQDLVDGFVVGLAFYLVDL</sequence>
<proteinExistence type="predicted"/>